<keyword evidence="3" id="KW-1185">Reference proteome</keyword>
<feature type="transmembrane region" description="Helical" evidence="1">
    <location>
        <begin position="12"/>
        <end position="30"/>
    </location>
</feature>
<dbReference type="EMBL" id="JACHGJ010000005">
    <property type="protein sequence ID" value="MBB6481230.1"/>
    <property type="molecule type" value="Genomic_DNA"/>
</dbReference>
<evidence type="ECO:0000313" key="2">
    <source>
        <dbReference type="EMBL" id="MBB6481230.1"/>
    </source>
</evidence>
<proteinExistence type="predicted"/>
<organism evidence="2 3">
    <name type="scientific">Spirochaeta isovalerica</name>
    <dbReference type="NCBI Taxonomy" id="150"/>
    <lineage>
        <taxon>Bacteria</taxon>
        <taxon>Pseudomonadati</taxon>
        <taxon>Spirochaetota</taxon>
        <taxon>Spirochaetia</taxon>
        <taxon>Spirochaetales</taxon>
        <taxon>Spirochaetaceae</taxon>
        <taxon>Spirochaeta</taxon>
    </lineage>
</organism>
<dbReference type="RefSeq" id="WP_184747469.1">
    <property type="nucleotide sequence ID" value="NZ_JACHGJ010000005.1"/>
</dbReference>
<dbReference type="AlphaFoldDB" id="A0A841RE04"/>
<dbReference type="Proteomes" id="UP000587760">
    <property type="component" value="Unassembled WGS sequence"/>
</dbReference>
<name>A0A841RE04_9SPIO</name>
<keyword evidence="1" id="KW-1133">Transmembrane helix</keyword>
<evidence type="ECO:0000313" key="3">
    <source>
        <dbReference type="Proteomes" id="UP000587760"/>
    </source>
</evidence>
<evidence type="ECO:0000256" key="1">
    <source>
        <dbReference type="SAM" id="Phobius"/>
    </source>
</evidence>
<sequence>MKKNVIKDHLRLFYFIFFFIFSFSLSAQTIEKKNMILEFQLENGDRSEQLKFYRNANSGSQKPGISGFAINDSSQFLLGDTWNYSIAIVKDREVQSRIPNILYKKGYWGSWDTFPSKIMYLDNSIILKLIGNYIQLTRENKTWIVDGSNISSGRWKGFCLYGDFLFIEDDQASIFVVKLIDDVDIISNFLTDEEIVELDIESDEIKTIDKTVEIHGKLFTSQYDIYYKYHMDKNGLRDSERLSNKDFDIPPGKSTEIQLAGEDSYGNTYWNFLEKYIIIRDSEGYLLEFFEYDESKSKTNIAVSPTGDIFFLDYNAEFTFIYKIANTWI</sequence>
<keyword evidence="1" id="KW-0812">Transmembrane</keyword>
<keyword evidence="1" id="KW-0472">Membrane</keyword>
<accession>A0A841RE04</accession>
<gene>
    <name evidence="2" type="ORF">HNR50_002903</name>
</gene>
<comment type="caution">
    <text evidence="2">The sequence shown here is derived from an EMBL/GenBank/DDBJ whole genome shotgun (WGS) entry which is preliminary data.</text>
</comment>
<reference evidence="2 3" key="1">
    <citation type="submission" date="2020-08" db="EMBL/GenBank/DDBJ databases">
        <title>Genomic Encyclopedia of Type Strains, Phase IV (KMG-IV): sequencing the most valuable type-strain genomes for metagenomic binning, comparative biology and taxonomic classification.</title>
        <authorList>
            <person name="Goeker M."/>
        </authorList>
    </citation>
    <scope>NUCLEOTIDE SEQUENCE [LARGE SCALE GENOMIC DNA]</scope>
    <source>
        <strain evidence="2 3">DSM 2461</strain>
    </source>
</reference>
<protein>
    <submittedName>
        <fullName evidence="2">Uncharacterized protein</fullName>
    </submittedName>
</protein>